<dbReference type="AlphaFoldDB" id="A0A0E2BFZ2"/>
<dbReference type="RefSeq" id="WP_004458291.1">
    <property type="nucleotide sequence ID" value="NZ_AHON02000032.1"/>
</dbReference>
<comment type="subcellular location">
    <subcellularLocation>
        <location evidence="2 16">Cytoplasm</location>
    </subcellularLocation>
</comment>
<dbReference type="PANTHER" id="PTHR21403">
    <property type="entry name" value="ATP PHOSPHORIBOSYLTRANSFERASE ATP-PRTASE"/>
    <property type="match status" value="1"/>
</dbReference>
<evidence type="ECO:0000256" key="13">
    <source>
        <dbReference type="ARBA" id="ARBA00022840"/>
    </source>
</evidence>
<comment type="function">
    <text evidence="15 16">Catalyzes the condensation of ATP and 5-phosphoribose 1-diphosphate to form N'-(5'-phosphoribosyl)-ATP (PR-ATP). Has a crucial role in the pathway because the rate of histidine biosynthesis seems to be controlled primarily by regulation of HisG enzymatic activity.</text>
</comment>
<dbReference type="SUPFAM" id="SSF53850">
    <property type="entry name" value="Periplasmic binding protein-like II"/>
    <property type="match status" value="1"/>
</dbReference>
<dbReference type="UniPathway" id="UPA00031">
    <property type="reaction ID" value="UER00006"/>
</dbReference>
<dbReference type="Pfam" id="PF01634">
    <property type="entry name" value="HisG"/>
    <property type="match status" value="1"/>
</dbReference>
<evidence type="ECO:0000313" key="18">
    <source>
        <dbReference type="EMBL" id="EKO34225.1"/>
    </source>
</evidence>
<dbReference type="Gene3D" id="3.40.190.10">
    <property type="entry name" value="Periplasmic binding protein-like II"/>
    <property type="match status" value="2"/>
</dbReference>
<reference evidence="18" key="1">
    <citation type="submission" date="2012-10" db="EMBL/GenBank/DDBJ databases">
        <authorList>
            <person name="Harkins D.M."/>
            <person name="Durkin A.S."/>
            <person name="Brinkac L.M."/>
            <person name="Haft D.H."/>
            <person name="Selengut J.D."/>
            <person name="Sanka R."/>
            <person name="DePew J."/>
            <person name="Purushe J."/>
            <person name="Matthias M.A."/>
            <person name="Vinetz J.M."/>
            <person name="Sutton G.G."/>
            <person name="Nierman W.C."/>
            <person name="Fouts D.E."/>
        </authorList>
    </citation>
    <scope>NUCLEOTIDE SEQUENCE [LARGE SCALE GENOMIC DNA]</scope>
    <source>
        <strain evidence="18">MOR084</strain>
    </source>
</reference>
<proteinExistence type="inferred from homology"/>
<evidence type="ECO:0000256" key="4">
    <source>
        <dbReference type="ARBA" id="ARBA00009489"/>
    </source>
</evidence>
<comment type="similarity">
    <text evidence="4 16">Belongs to the ATP phosphoribosyltransferase family. Short subfamily.</text>
</comment>
<dbReference type="PROSITE" id="PS01316">
    <property type="entry name" value="ATP_P_PHORIBOSYLTR"/>
    <property type="match status" value="1"/>
</dbReference>
<accession>A0A0E2BFZ2</accession>
<keyword evidence="14 16" id="KW-0368">Histidine biosynthesis</keyword>
<dbReference type="GeneID" id="29738717"/>
<dbReference type="PANTHER" id="PTHR21403:SF8">
    <property type="entry name" value="ATP PHOSPHORIBOSYLTRANSFERASE"/>
    <property type="match status" value="1"/>
</dbReference>
<keyword evidence="12 16" id="KW-0547">Nucleotide-binding</keyword>
<feature type="domain" description="ATP phosphoribosyltransferase catalytic" evidence="17">
    <location>
        <begin position="51"/>
        <end position="203"/>
    </location>
</feature>
<evidence type="ECO:0000313" key="19">
    <source>
        <dbReference type="Proteomes" id="UP000006329"/>
    </source>
</evidence>
<dbReference type="NCBIfam" id="TIGR00070">
    <property type="entry name" value="hisG"/>
    <property type="match status" value="1"/>
</dbReference>
<evidence type="ECO:0000256" key="12">
    <source>
        <dbReference type="ARBA" id="ARBA00022741"/>
    </source>
</evidence>
<dbReference type="FunFam" id="3.40.190.10:FF:000008">
    <property type="entry name" value="ATP phosphoribosyltransferase"/>
    <property type="match status" value="1"/>
</dbReference>
<dbReference type="GO" id="GO:0005737">
    <property type="term" value="C:cytoplasm"/>
    <property type="evidence" value="ECO:0007669"/>
    <property type="project" value="UniProtKB-SubCell"/>
</dbReference>
<comment type="caution">
    <text evidence="18">The sequence shown here is derived from an EMBL/GenBank/DDBJ whole genome shotgun (WGS) entry which is preliminary data.</text>
</comment>
<comment type="subunit">
    <text evidence="5 16">Heteromultimer composed of HisG and HisZ subunits.</text>
</comment>
<evidence type="ECO:0000256" key="10">
    <source>
        <dbReference type="ARBA" id="ARBA00022676"/>
    </source>
</evidence>
<dbReference type="GO" id="GO:0000105">
    <property type="term" value="P:L-histidine biosynthetic process"/>
    <property type="evidence" value="ECO:0007669"/>
    <property type="project" value="UniProtKB-UniRule"/>
</dbReference>
<name>A0A0E2BFZ2_9LEPT</name>
<dbReference type="CDD" id="cd13595">
    <property type="entry name" value="PBP2_HisGs"/>
    <property type="match status" value="1"/>
</dbReference>
<dbReference type="GO" id="GO:0003879">
    <property type="term" value="F:ATP phosphoribosyltransferase activity"/>
    <property type="evidence" value="ECO:0007669"/>
    <property type="project" value="UniProtKB-UniRule"/>
</dbReference>
<keyword evidence="8 16" id="KW-0963">Cytoplasm</keyword>
<evidence type="ECO:0000256" key="2">
    <source>
        <dbReference type="ARBA" id="ARBA00004496"/>
    </source>
</evidence>
<dbReference type="InterPro" id="IPR024893">
    <property type="entry name" value="ATP_PRibTrfase_HisG_short"/>
</dbReference>
<comment type="pathway">
    <text evidence="3 16">Amino-acid biosynthesis; L-histidine biosynthesis; L-histidine from 5-phospho-alpha-D-ribose 1-diphosphate: step 1/9.</text>
</comment>
<evidence type="ECO:0000256" key="5">
    <source>
        <dbReference type="ARBA" id="ARBA00011496"/>
    </source>
</evidence>
<dbReference type="InterPro" id="IPR001348">
    <property type="entry name" value="ATP_PRibTrfase_HisG"/>
</dbReference>
<keyword evidence="9 16" id="KW-0028">Amino-acid biosynthesis</keyword>
<evidence type="ECO:0000256" key="14">
    <source>
        <dbReference type="ARBA" id="ARBA00023102"/>
    </source>
</evidence>
<evidence type="ECO:0000256" key="9">
    <source>
        <dbReference type="ARBA" id="ARBA00022605"/>
    </source>
</evidence>
<keyword evidence="11 16" id="KW-0808">Transferase</keyword>
<evidence type="ECO:0000259" key="17">
    <source>
        <dbReference type="Pfam" id="PF01634"/>
    </source>
</evidence>
<evidence type="ECO:0000256" key="11">
    <source>
        <dbReference type="ARBA" id="ARBA00022679"/>
    </source>
</evidence>
<dbReference type="HAMAP" id="MF_01018">
    <property type="entry name" value="HisG_Short"/>
    <property type="match status" value="1"/>
</dbReference>
<keyword evidence="19" id="KW-1185">Reference proteome</keyword>
<dbReference type="InterPro" id="IPR018198">
    <property type="entry name" value="ATP_PRibTrfase_CS"/>
</dbReference>
<evidence type="ECO:0000256" key="3">
    <source>
        <dbReference type="ARBA" id="ARBA00004667"/>
    </source>
</evidence>
<evidence type="ECO:0000256" key="8">
    <source>
        <dbReference type="ARBA" id="ARBA00022490"/>
    </source>
</evidence>
<keyword evidence="13 16" id="KW-0067">ATP-binding</keyword>
<evidence type="ECO:0000256" key="16">
    <source>
        <dbReference type="HAMAP-Rule" id="MF_01018"/>
    </source>
</evidence>
<dbReference type="Proteomes" id="UP000006329">
    <property type="component" value="Unassembled WGS sequence"/>
</dbReference>
<dbReference type="InterPro" id="IPR013820">
    <property type="entry name" value="ATP_PRibTrfase_cat"/>
</dbReference>
<comment type="domain">
    <text evidence="16">Lacks the C-terminal regulatory region which is replaced by HisZ.</text>
</comment>
<evidence type="ECO:0000256" key="7">
    <source>
        <dbReference type="ARBA" id="ARBA00020998"/>
    </source>
</evidence>
<gene>
    <name evidence="16 18" type="primary">hisG</name>
    <name evidence="18" type="ORF">LEP1GSC179_1740</name>
</gene>
<dbReference type="EC" id="2.4.2.17" evidence="6 16"/>
<organism evidence="18 19">
    <name type="scientific">Leptospira santarosai str. MOR084</name>
    <dbReference type="NCBI Taxonomy" id="1049984"/>
    <lineage>
        <taxon>Bacteria</taxon>
        <taxon>Pseudomonadati</taxon>
        <taxon>Spirochaetota</taxon>
        <taxon>Spirochaetia</taxon>
        <taxon>Leptospirales</taxon>
        <taxon>Leptospiraceae</taxon>
        <taxon>Leptospira</taxon>
    </lineage>
</organism>
<evidence type="ECO:0000256" key="15">
    <source>
        <dbReference type="ARBA" id="ARBA00024861"/>
    </source>
</evidence>
<evidence type="ECO:0000256" key="6">
    <source>
        <dbReference type="ARBA" id="ARBA00011946"/>
    </source>
</evidence>
<evidence type="ECO:0000256" key="1">
    <source>
        <dbReference type="ARBA" id="ARBA00000915"/>
    </source>
</evidence>
<dbReference type="EMBL" id="AHON02000032">
    <property type="protein sequence ID" value="EKO34225.1"/>
    <property type="molecule type" value="Genomic_DNA"/>
</dbReference>
<protein>
    <recommendedName>
        <fullName evidence="7 16">ATP phosphoribosyltransferase</fullName>
        <shortName evidence="16">ATP-PRT</shortName>
        <shortName evidence="16">ATP-PRTase</shortName>
        <ecNumber evidence="6 16">2.4.2.17</ecNumber>
    </recommendedName>
</protein>
<comment type="catalytic activity">
    <reaction evidence="1 16">
        <text>1-(5-phospho-beta-D-ribosyl)-ATP + diphosphate = 5-phospho-alpha-D-ribose 1-diphosphate + ATP</text>
        <dbReference type="Rhea" id="RHEA:18473"/>
        <dbReference type="ChEBI" id="CHEBI:30616"/>
        <dbReference type="ChEBI" id="CHEBI:33019"/>
        <dbReference type="ChEBI" id="CHEBI:58017"/>
        <dbReference type="ChEBI" id="CHEBI:73183"/>
        <dbReference type="EC" id="2.4.2.17"/>
    </reaction>
</comment>
<dbReference type="GO" id="GO:0005524">
    <property type="term" value="F:ATP binding"/>
    <property type="evidence" value="ECO:0007669"/>
    <property type="project" value="UniProtKB-KW"/>
</dbReference>
<keyword evidence="10 16" id="KW-0328">Glycosyltransferase</keyword>
<sequence>MLTLALPKGRLAEESIDLMISKGWLSAKPDPDSKELIYNDPMGRIRILLVRSQDVATYVEQCAADAGISGWDVLKEGGYDLAIPLDLGIGKCRLSLAAPEGYTLEARHRKIRVATKYPNLAREFFFHKGLSCEIFKLYGSIELAPLVGLSDCIVDLVSTGGTLKANGLKELNVILESSARLVFNRSSLYGKRKEAAEFMDSLSKIGTDTSISEK</sequence>